<accession>A0A4V1NVA8</accession>
<comment type="caution">
    <text evidence="2">The sequence shown here is derived from an EMBL/GenBank/DDBJ whole genome shotgun (WGS) entry which is preliminary data.</text>
</comment>
<dbReference type="OrthoDB" id="122151at2"/>
<gene>
    <name evidence="2" type="ORF">ESZ00_10945</name>
</gene>
<evidence type="ECO:0000313" key="3">
    <source>
        <dbReference type="Proteomes" id="UP000290253"/>
    </source>
</evidence>
<dbReference type="AlphaFoldDB" id="A0A4V1NVA8"/>
<organism evidence="2 3">
    <name type="scientific">Silvibacterium dinghuense</name>
    <dbReference type="NCBI Taxonomy" id="1560006"/>
    <lineage>
        <taxon>Bacteria</taxon>
        <taxon>Pseudomonadati</taxon>
        <taxon>Acidobacteriota</taxon>
        <taxon>Terriglobia</taxon>
        <taxon>Terriglobales</taxon>
        <taxon>Acidobacteriaceae</taxon>
        <taxon>Silvibacterium</taxon>
    </lineage>
</organism>
<sequence>MASNDTSEMILAELRELRSTYNDWAQEVAGRLAALETDMKSVVGNGRKGRLESIEEDLENIKNWRWRIAGISTGVSTVLSIIGFLLFHH</sequence>
<keyword evidence="1" id="KW-0812">Transmembrane</keyword>
<dbReference type="Proteomes" id="UP000290253">
    <property type="component" value="Unassembled WGS sequence"/>
</dbReference>
<name>A0A4V1NVA8_9BACT</name>
<feature type="transmembrane region" description="Helical" evidence="1">
    <location>
        <begin position="68"/>
        <end position="87"/>
    </location>
</feature>
<keyword evidence="1" id="KW-1133">Transmembrane helix</keyword>
<evidence type="ECO:0000313" key="2">
    <source>
        <dbReference type="EMBL" id="RXS95120.1"/>
    </source>
</evidence>
<evidence type="ECO:0000256" key="1">
    <source>
        <dbReference type="SAM" id="Phobius"/>
    </source>
</evidence>
<keyword evidence="3" id="KW-1185">Reference proteome</keyword>
<proteinExistence type="predicted"/>
<dbReference type="RefSeq" id="WP_129208288.1">
    <property type="nucleotide sequence ID" value="NZ_BMGU01000003.1"/>
</dbReference>
<reference evidence="2 3" key="1">
    <citation type="journal article" date="2016" name="Int. J. Syst. Evol. Microbiol.">
        <title>Acidipila dinghuensis sp. nov., an acidobacterium isolated from forest soil.</title>
        <authorList>
            <person name="Jiang Y.W."/>
            <person name="Wang J."/>
            <person name="Chen M.H."/>
            <person name="Lv Y.Y."/>
            <person name="Qiu L.H."/>
        </authorList>
    </citation>
    <scope>NUCLEOTIDE SEQUENCE [LARGE SCALE GENOMIC DNA]</scope>
    <source>
        <strain evidence="2 3">DHOF10</strain>
    </source>
</reference>
<protein>
    <submittedName>
        <fullName evidence="2">Uncharacterized protein</fullName>
    </submittedName>
</protein>
<keyword evidence="1" id="KW-0472">Membrane</keyword>
<dbReference type="EMBL" id="SDMK01000002">
    <property type="protein sequence ID" value="RXS95120.1"/>
    <property type="molecule type" value="Genomic_DNA"/>
</dbReference>